<reference evidence="4 5" key="1">
    <citation type="submission" date="2019-01" db="EMBL/GenBank/DDBJ databases">
        <authorList>
            <person name="Chen W.-M."/>
        </authorList>
    </citation>
    <scope>NUCLEOTIDE SEQUENCE [LARGE SCALE GENOMIC DNA]</scope>
    <source>
        <strain evidence="4 5">CCP-6</strain>
    </source>
</reference>
<accession>A0A437LZ37</accession>
<dbReference type="OrthoDB" id="9778554at2"/>
<dbReference type="SUPFAM" id="SSF52540">
    <property type="entry name" value="P-loop containing nucleoside triphosphate hydrolases"/>
    <property type="match status" value="1"/>
</dbReference>
<gene>
    <name evidence="4" type="ORF">EOD42_22920</name>
</gene>
<keyword evidence="1" id="KW-0547">Nucleotide-binding</keyword>
<comment type="caution">
    <text evidence="4">The sequence shown here is derived from an EMBL/GenBank/DDBJ whole genome shotgun (WGS) entry which is preliminary data.</text>
</comment>
<evidence type="ECO:0000256" key="2">
    <source>
        <dbReference type="ARBA" id="ARBA00023134"/>
    </source>
</evidence>
<dbReference type="Gene3D" id="3.40.50.300">
    <property type="entry name" value="P-loop containing nucleotide triphosphate hydrolases"/>
    <property type="match status" value="1"/>
</dbReference>
<keyword evidence="2" id="KW-0342">GTP-binding</keyword>
<evidence type="ECO:0000313" key="4">
    <source>
        <dbReference type="EMBL" id="RVT90662.1"/>
    </source>
</evidence>
<protein>
    <submittedName>
        <fullName evidence="4">GTPase</fullName>
    </submittedName>
</protein>
<dbReference type="Pfam" id="PF00448">
    <property type="entry name" value="SRP54"/>
    <property type="match status" value="1"/>
</dbReference>
<sequence length="287" mass="29919">MPPTARAEPDPRPGEGDTAMRLSVFRAPTMAQAMAALRRELGDDAVLLDTRSGRGGVEITAAIPPDEDDDEPWLANVPAVPADNRPRDNQLGPLPEDAPLFLIGTPGAGKTMTCVKLATRHVLAGRQPLVVTTDGERAGAVEQLGACMRALGLALAVAGSRTALVRALENAVPGQPVLVDTAGCNPFDDARVRALLGLIHGLGHPVLVQPGGLCPEEAEEEARAFHAMGARHLLPTRMDVARRGGSVLAAARAGLTLTEAGTGPDPANDLVRITPDWVATRLQGRSA</sequence>
<dbReference type="Proteomes" id="UP000282957">
    <property type="component" value="Unassembled WGS sequence"/>
</dbReference>
<dbReference type="InterPro" id="IPR000897">
    <property type="entry name" value="SRP54_GTPase_dom"/>
</dbReference>
<dbReference type="AlphaFoldDB" id="A0A437LZ37"/>
<proteinExistence type="predicted"/>
<evidence type="ECO:0000256" key="1">
    <source>
        <dbReference type="ARBA" id="ARBA00022741"/>
    </source>
</evidence>
<dbReference type="GO" id="GO:0006614">
    <property type="term" value="P:SRP-dependent cotranslational protein targeting to membrane"/>
    <property type="evidence" value="ECO:0007669"/>
    <property type="project" value="InterPro"/>
</dbReference>
<dbReference type="EMBL" id="SACL01000012">
    <property type="protein sequence ID" value="RVT90662.1"/>
    <property type="molecule type" value="Genomic_DNA"/>
</dbReference>
<organism evidence="4 5">
    <name type="scientific">Rhodovarius crocodyli</name>
    <dbReference type="NCBI Taxonomy" id="1979269"/>
    <lineage>
        <taxon>Bacteria</taxon>
        <taxon>Pseudomonadati</taxon>
        <taxon>Pseudomonadota</taxon>
        <taxon>Alphaproteobacteria</taxon>
        <taxon>Acetobacterales</taxon>
        <taxon>Roseomonadaceae</taxon>
        <taxon>Rhodovarius</taxon>
    </lineage>
</organism>
<name>A0A437LZ37_9PROT</name>
<evidence type="ECO:0000259" key="3">
    <source>
        <dbReference type="SMART" id="SM00962"/>
    </source>
</evidence>
<evidence type="ECO:0000313" key="5">
    <source>
        <dbReference type="Proteomes" id="UP000282957"/>
    </source>
</evidence>
<feature type="domain" description="SRP54-type proteins GTP-binding" evidence="3">
    <location>
        <begin position="97"/>
        <end position="284"/>
    </location>
</feature>
<dbReference type="InterPro" id="IPR027417">
    <property type="entry name" value="P-loop_NTPase"/>
</dbReference>
<keyword evidence="5" id="KW-1185">Reference proteome</keyword>
<dbReference type="SMART" id="SM00962">
    <property type="entry name" value="SRP54"/>
    <property type="match status" value="1"/>
</dbReference>
<dbReference type="GO" id="GO:0005525">
    <property type="term" value="F:GTP binding"/>
    <property type="evidence" value="ECO:0007669"/>
    <property type="project" value="UniProtKB-KW"/>
</dbReference>